<name>A0A8G2A0E4_RAOPL</name>
<dbReference type="Proteomes" id="UP000078124">
    <property type="component" value="Unassembled WGS sequence"/>
</dbReference>
<evidence type="ECO:0000256" key="1">
    <source>
        <dbReference type="SAM" id="SignalP"/>
    </source>
</evidence>
<accession>A0A8G2A0E4</accession>
<sequence length="37" mass="3906">MQRKLTTLALTITALTFGSAVSAKTLVYCSEGSPDVM</sequence>
<reference evidence="2 3" key="1">
    <citation type="submission" date="2016-05" db="EMBL/GenBank/DDBJ databases">
        <authorList>
            <consortium name="Pathogen Informatics"/>
        </authorList>
    </citation>
    <scope>NUCLEOTIDE SEQUENCE [LARGE SCALE GENOMIC DNA]</scope>
    <source>
        <strain evidence="2 3">2880STDY5682802</strain>
    </source>
</reference>
<comment type="caution">
    <text evidence="2">The sequence shown here is derived from an EMBL/GenBank/DDBJ whole genome shotgun (WGS) entry which is preliminary data.</text>
</comment>
<keyword evidence="1" id="KW-0732">Signal</keyword>
<organism evidence="2 3">
    <name type="scientific">Raoultella planticola</name>
    <name type="common">Klebsiella planticola</name>
    <dbReference type="NCBI Taxonomy" id="575"/>
    <lineage>
        <taxon>Bacteria</taxon>
        <taxon>Pseudomonadati</taxon>
        <taxon>Pseudomonadota</taxon>
        <taxon>Gammaproteobacteria</taxon>
        <taxon>Enterobacterales</taxon>
        <taxon>Enterobacteriaceae</taxon>
        <taxon>Klebsiella/Raoultella group</taxon>
        <taxon>Raoultella</taxon>
    </lineage>
</organism>
<protein>
    <submittedName>
        <fullName evidence="2">Periplasmic dipeptide transport protein</fullName>
    </submittedName>
</protein>
<feature type="chain" id="PRO_5034254028" evidence="1">
    <location>
        <begin position="24"/>
        <end position="37"/>
    </location>
</feature>
<gene>
    <name evidence="2" type="ORF">SAMEA2273876_04126</name>
</gene>
<feature type="signal peptide" evidence="1">
    <location>
        <begin position="1"/>
        <end position="23"/>
    </location>
</feature>
<evidence type="ECO:0000313" key="2">
    <source>
        <dbReference type="EMBL" id="SAQ02008.1"/>
    </source>
</evidence>
<proteinExistence type="predicted"/>
<evidence type="ECO:0000313" key="3">
    <source>
        <dbReference type="Proteomes" id="UP000078124"/>
    </source>
</evidence>
<dbReference type="AlphaFoldDB" id="A0A8G2A0E4"/>
<dbReference type="EMBL" id="FLAC01000018">
    <property type="protein sequence ID" value="SAQ02008.1"/>
    <property type="molecule type" value="Genomic_DNA"/>
</dbReference>